<evidence type="ECO:0000313" key="1">
    <source>
        <dbReference type="EMBL" id="CAA9424497.1"/>
    </source>
</evidence>
<dbReference type="AlphaFoldDB" id="A0A6J4Q023"/>
<accession>A0A6J4Q023</accession>
<proteinExistence type="predicted"/>
<gene>
    <name evidence="1" type="ORF">AVDCRST_MAG74-3231</name>
</gene>
<name>A0A6J4Q023_9BACT</name>
<reference evidence="1" key="1">
    <citation type="submission" date="2020-02" db="EMBL/GenBank/DDBJ databases">
        <authorList>
            <person name="Meier V. D."/>
        </authorList>
    </citation>
    <scope>NUCLEOTIDE SEQUENCE</scope>
    <source>
        <strain evidence="1">AVDCRST_MAG74</strain>
    </source>
</reference>
<organism evidence="1">
    <name type="scientific">uncultured Pyrinomonadaceae bacterium</name>
    <dbReference type="NCBI Taxonomy" id="2283094"/>
    <lineage>
        <taxon>Bacteria</taxon>
        <taxon>Pseudomonadati</taxon>
        <taxon>Acidobacteriota</taxon>
        <taxon>Blastocatellia</taxon>
        <taxon>Blastocatellales</taxon>
        <taxon>Pyrinomonadaceae</taxon>
        <taxon>environmental samples</taxon>
    </lineage>
</organism>
<dbReference type="EMBL" id="CADCUR010000283">
    <property type="protein sequence ID" value="CAA9424497.1"/>
    <property type="molecule type" value="Genomic_DNA"/>
</dbReference>
<sequence length="41" mass="5005">MRLNSSPTIEFAASAEYRYNFPKTNVEQNYQTCRQSFWRRI</sequence>
<protein>
    <submittedName>
        <fullName evidence="1">Uncharacterized protein</fullName>
    </submittedName>
</protein>